<evidence type="ECO:0000259" key="1">
    <source>
        <dbReference type="Pfam" id="PF04717"/>
    </source>
</evidence>
<dbReference type="Pfam" id="PF05954">
    <property type="entry name" value="Phage_GPD"/>
    <property type="match status" value="1"/>
</dbReference>
<feature type="domain" description="Gp5/Type VI secretion system Vgr protein OB-fold" evidence="1">
    <location>
        <begin position="399"/>
        <end position="470"/>
    </location>
</feature>
<reference evidence="2 3" key="1">
    <citation type="submission" date="2018-07" db="EMBL/GenBank/DDBJ databases">
        <title>Genome sequencing of Runella.</title>
        <authorList>
            <person name="Baek M.-G."/>
            <person name="Yi H."/>
        </authorList>
    </citation>
    <scope>NUCLEOTIDE SEQUENCE [LARGE SCALE GENOMIC DNA]</scope>
    <source>
        <strain evidence="2 3">HYN0085</strain>
    </source>
</reference>
<evidence type="ECO:0000313" key="2">
    <source>
        <dbReference type="EMBL" id="AXE16398.1"/>
    </source>
</evidence>
<keyword evidence="3" id="KW-1185">Reference proteome</keyword>
<proteinExistence type="predicted"/>
<dbReference type="SUPFAM" id="SSF69349">
    <property type="entry name" value="Phage fibre proteins"/>
    <property type="match status" value="1"/>
</dbReference>
<dbReference type="Proteomes" id="UP000251993">
    <property type="component" value="Chromosome"/>
</dbReference>
<accession>A0A344TCM7</accession>
<dbReference type="OrthoDB" id="1907165at2"/>
<dbReference type="InterPro" id="IPR006531">
    <property type="entry name" value="Gp5/Vgr_OB"/>
</dbReference>
<dbReference type="SUPFAM" id="SSF69279">
    <property type="entry name" value="Phage tail proteins"/>
    <property type="match status" value="1"/>
</dbReference>
<dbReference type="InterPro" id="IPR037026">
    <property type="entry name" value="Vgr_OB-fold_dom_sf"/>
</dbReference>
<dbReference type="Pfam" id="PF04717">
    <property type="entry name" value="Phage_base_V"/>
    <property type="match status" value="1"/>
</dbReference>
<gene>
    <name evidence="2" type="ORF">DR864_00975</name>
</gene>
<sequence>MWHNCFFDRLTLFIFSKLLCYIMALTNTFTASTEITINGETIRRVNHLRIGQRFESHHDFEISVSPDMLANRFIKLKELAEKFVGKTAAITLRQGRLGVTEQTQIFSGIVTSIRLVKGQSQSSTYLISGLSPTIQLAAGVTTRSFTDKTLMDIVTQVLSPFSFAASMAPANSTPIPYVTQYEEDNFHFLQRLAEEFGEWMFYDGRTLIFGKNIRETSPTVALTHGTNLFDMEYGLRVTPLNFKASYFNYEAFDLFKADSASEQVEGLSSFPQMAFDRSKEVFADDLMNINFTDHVSESSLKTAVKLKRSEQANKLAVFTGRSPEMEMKIGGLVNITEPVFIDGIRTDTIDYGTFVVTRLNHFVDARGVYQANFEAVPQDSTFPPVDYRIVMPVARPHIAQVRDTNDPLKLGRIKVQFGWQPQGDTTPFIRVASMMTGRSKGYFIPEVSDMVMVDFEFGNPDLPYVSGSLYANDGGTRMPGDELFKADNHIKGIITRGGNHIIIDDSEGKENIKIFNKENKNEIELSLDGGSHINIKSKGSVNISAGSINLNASKINIKASEDLVLHGEDNIKGTSKDKIDIQAKSYKLKSDTDVDIEGMNVNIKATANAKVEAGAQLELKGGPMATMKAGIIQIN</sequence>
<name>A0A344TCM7_9BACT</name>
<organism evidence="2 3">
    <name type="scientific">Runella rosea</name>
    <dbReference type="NCBI Taxonomy" id="2259595"/>
    <lineage>
        <taxon>Bacteria</taxon>
        <taxon>Pseudomonadati</taxon>
        <taxon>Bacteroidota</taxon>
        <taxon>Cytophagia</taxon>
        <taxon>Cytophagales</taxon>
        <taxon>Spirosomataceae</taxon>
        <taxon>Runella</taxon>
    </lineage>
</organism>
<dbReference type="KEGG" id="run:DR864_00975"/>
<dbReference type="Gene3D" id="2.40.50.230">
    <property type="entry name" value="Gp5 N-terminal domain"/>
    <property type="match status" value="1"/>
</dbReference>
<dbReference type="EMBL" id="CP030850">
    <property type="protein sequence ID" value="AXE16398.1"/>
    <property type="molecule type" value="Genomic_DNA"/>
</dbReference>
<dbReference type="SUPFAM" id="SSF69255">
    <property type="entry name" value="gp5 N-terminal domain-like"/>
    <property type="match status" value="1"/>
</dbReference>
<protein>
    <recommendedName>
        <fullName evidence="1">Gp5/Type VI secretion system Vgr protein OB-fold domain-containing protein</fullName>
    </recommendedName>
</protein>
<dbReference type="Gene3D" id="3.55.50.10">
    <property type="entry name" value="Baseplate protein-like domains"/>
    <property type="match status" value="1"/>
</dbReference>
<dbReference type="AlphaFoldDB" id="A0A344TCM7"/>
<evidence type="ECO:0000313" key="3">
    <source>
        <dbReference type="Proteomes" id="UP000251993"/>
    </source>
</evidence>